<dbReference type="PRINTS" id="PR00937">
    <property type="entry name" value="TBOX"/>
</dbReference>
<dbReference type="EMBL" id="AY366372">
    <property type="protein sequence ID" value="AAR12191.1"/>
    <property type="molecule type" value="mRNA"/>
</dbReference>
<dbReference type="GO" id="GO:0000978">
    <property type="term" value="F:RNA polymerase II cis-regulatory region sequence-specific DNA binding"/>
    <property type="evidence" value="ECO:0007669"/>
    <property type="project" value="InterPro"/>
</dbReference>
<dbReference type="InterPro" id="IPR018186">
    <property type="entry name" value="TF_T-box_CS"/>
</dbReference>
<dbReference type="InterPro" id="IPR046360">
    <property type="entry name" value="T-box_DNA-bd"/>
</dbReference>
<keyword evidence="4 7" id="KW-0238">DNA-binding</keyword>
<dbReference type="Proteomes" id="UP001652625">
    <property type="component" value="Chromosome 13"/>
</dbReference>
<dbReference type="GO" id="GO:0001708">
    <property type="term" value="P:cell fate specification"/>
    <property type="evidence" value="ECO:0007669"/>
    <property type="project" value="TreeGrafter"/>
</dbReference>
<evidence type="ECO:0000313" key="10">
    <source>
        <dbReference type="Proteomes" id="UP001652625"/>
    </source>
</evidence>
<keyword evidence="6 7" id="KW-0539">Nucleus</keyword>
<evidence type="ECO:0000313" key="9">
    <source>
        <dbReference type="EMBL" id="AAR12191.1"/>
    </source>
</evidence>
<comment type="caution">
    <text evidence="7">Lacks conserved residue(s) required for the propagation of feature annotation.</text>
</comment>
<dbReference type="GO" id="GO:0005634">
    <property type="term" value="C:nucleus"/>
    <property type="evidence" value="ECO:0007669"/>
    <property type="project" value="UniProtKB-SubCell"/>
</dbReference>
<dbReference type="Gene3D" id="2.60.40.820">
    <property type="entry name" value="Transcription factor, T-box"/>
    <property type="match status" value="1"/>
</dbReference>
<dbReference type="SUPFAM" id="SSF49417">
    <property type="entry name" value="p53-like transcription factors"/>
    <property type="match status" value="1"/>
</dbReference>
<sequence length="388" mass="45546">MKSDFSMASILKDNESKKQKVEKKLTKDLMLRVKLEDKNLWASFHRMTNEMIVTKNGRRMFPVLKSSVDGLDPQSMYSIMLDFLPVDENRWKYVNGEWSHAGKPESTPPSKIYVHPDSPNFGCHWMKNPIVFSKVKLTNKESTNGQVLMLNSLHKYIPRIHIVKVCNGEKITSTHTFVETEFIAVTAYQNEEITNLKIRYNPFAKAFLDAKERNEQKEFIEKKKLCNCCTARSHCYDDIEFSNRRNSMVDTQQLQNVLNDKMLIRQHPYLHPSMEIRSQNACYSYARRRPFFDIPSHQFLPTSHTKNSQMFCYSTSLPNSSICDDDIHRHSTSPPDRILRNGFSPKLLSKFNTANLNNEAFYESLRRKHEFDISHQRKGRIEHFHIRQ</sequence>
<keyword evidence="2" id="KW-0217">Developmental protein</keyword>
<evidence type="ECO:0000313" key="11">
    <source>
        <dbReference type="RefSeq" id="NP_001296612.1"/>
    </source>
</evidence>
<dbReference type="InterPro" id="IPR008967">
    <property type="entry name" value="p53-like_TF_DNA-bd_sf"/>
</dbReference>
<proteinExistence type="evidence at transcript level"/>
<accession>Q5DT29</accession>
<dbReference type="InterPro" id="IPR002070">
    <property type="entry name" value="TF_Brachyury"/>
</dbReference>
<evidence type="ECO:0000256" key="7">
    <source>
        <dbReference type="PROSITE-ProRule" id="PRU00201"/>
    </source>
</evidence>
<organism evidence="9">
    <name type="scientific">Hydra vulgaris</name>
    <name type="common">Hydra</name>
    <name type="synonym">Hydra attenuata</name>
    <dbReference type="NCBI Taxonomy" id="6087"/>
    <lineage>
        <taxon>Eukaryota</taxon>
        <taxon>Metazoa</taxon>
        <taxon>Cnidaria</taxon>
        <taxon>Hydrozoa</taxon>
        <taxon>Hydroidolina</taxon>
        <taxon>Anthoathecata</taxon>
        <taxon>Aplanulata</taxon>
        <taxon>Hydridae</taxon>
        <taxon>Hydra</taxon>
    </lineage>
</organism>
<dbReference type="PROSITE" id="PS50252">
    <property type="entry name" value="TBOX_3"/>
    <property type="match status" value="1"/>
</dbReference>
<comment type="subcellular location">
    <subcellularLocation>
        <location evidence="1 7">Nucleus</location>
    </subcellularLocation>
</comment>
<dbReference type="PROSITE" id="PS01283">
    <property type="entry name" value="TBOX_1"/>
    <property type="match status" value="1"/>
</dbReference>
<dbReference type="GO" id="GO:0000785">
    <property type="term" value="C:chromatin"/>
    <property type="evidence" value="ECO:0007669"/>
    <property type="project" value="TreeGrafter"/>
</dbReference>
<evidence type="ECO:0000256" key="1">
    <source>
        <dbReference type="ARBA" id="ARBA00004123"/>
    </source>
</evidence>
<dbReference type="CDD" id="cd20192">
    <property type="entry name" value="T-box_TBXT_TBX19-like"/>
    <property type="match status" value="1"/>
</dbReference>
<reference evidence="9 11" key="1">
    <citation type="journal article" date="2007" name="Development">
        <title>Divergent functions of two ancient Hydra Brachyury paralogues suggest specific roles for their C-terminal domains in tissue fate induction.</title>
        <authorList>
            <person name="Bielen H."/>
            <person name="Oberleitner S."/>
            <person name="Marcellini S."/>
            <person name="Gee L."/>
            <person name="Lemaire P."/>
            <person name="Bode H.R."/>
            <person name="Rupp R."/>
            <person name="Technau U."/>
        </authorList>
    </citation>
    <scope>NUCLEOTIDE SEQUENCE</scope>
</reference>
<dbReference type="GeneID" id="100204831"/>
<gene>
    <name evidence="9 11" type="primary">Bra2</name>
    <name evidence="11" type="synonym">brachyury</name>
    <name evidence="11" type="synonym">LOC100204831</name>
</gene>
<dbReference type="InterPro" id="IPR001699">
    <property type="entry name" value="TF_T-box"/>
</dbReference>
<name>Q5DT29_HYDVU</name>
<dbReference type="GO" id="GO:0000981">
    <property type="term" value="F:DNA-binding transcription factor activity, RNA polymerase II-specific"/>
    <property type="evidence" value="ECO:0007669"/>
    <property type="project" value="TreeGrafter"/>
</dbReference>
<dbReference type="PROSITE" id="PS01264">
    <property type="entry name" value="TBOX_2"/>
    <property type="match status" value="1"/>
</dbReference>
<dbReference type="Pfam" id="PF00907">
    <property type="entry name" value="T-box"/>
    <property type="match status" value="1"/>
</dbReference>
<keyword evidence="10" id="KW-1185">Reference proteome</keyword>
<keyword evidence="3" id="KW-0805">Transcription regulation</keyword>
<evidence type="ECO:0000256" key="3">
    <source>
        <dbReference type="ARBA" id="ARBA00023015"/>
    </source>
</evidence>
<dbReference type="GO" id="GO:0045893">
    <property type="term" value="P:positive regulation of DNA-templated transcription"/>
    <property type="evidence" value="ECO:0007669"/>
    <property type="project" value="InterPro"/>
</dbReference>
<evidence type="ECO:0000256" key="6">
    <source>
        <dbReference type="ARBA" id="ARBA00023242"/>
    </source>
</evidence>
<keyword evidence="5" id="KW-0804">Transcription</keyword>
<dbReference type="InterPro" id="IPR036960">
    <property type="entry name" value="T-box_sf"/>
</dbReference>
<evidence type="ECO:0000256" key="2">
    <source>
        <dbReference type="ARBA" id="ARBA00022473"/>
    </source>
</evidence>
<dbReference type="OrthoDB" id="7442607at2759"/>
<dbReference type="RefSeq" id="NP_001296612.1">
    <property type="nucleotide sequence ID" value="NM_001309683.1"/>
</dbReference>
<evidence type="ECO:0000256" key="5">
    <source>
        <dbReference type="ARBA" id="ARBA00023163"/>
    </source>
</evidence>
<dbReference type="KEGG" id="hmg:100204831"/>
<dbReference type="PRINTS" id="PR00938">
    <property type="entry name" value="BRACHYURY"/>
</dbReference>
<dbReference type="SMART" id="SM00425">
    <property type="entry name" value="TBOX"/>
    <property type="match status" value="1"/>
</dbReference>
<reference evidence="11" key="2">
    <citation type="submission" date="2025-05" db="UniProtKB">
        <authorList>
            <consortium name="RefSeq"/>
        </authorList>
    </citation>
    <scope>IDENTIFICATION</scope>
</reference>
<feature type="domain" description="T-box" evidence="8">
    <location>
        <begin position="35"/>
        <end position="209"/>
    </location>
</feature>
<protein>
    <submittedName>
        <fullName evidence="9 11">Brachyury</fullName>
    </submittedName>
</protein>
<evidence type="ECO:0000256" key="4">
    <source>
        <dbReference type="ARBA" id="ARBA00023125"/>
    </source>
</evidence>
<dbReference type="AlphaFoldDB" id="Q5DT29"/>
<dbReference type="PANTHER" id="PTHR11267:SF106">
    <property type="entry name" value="T-RELATED PROTEIN"/>
    <property type="match status" value="1"/>
</dbReference>
<dbReference type="PANTHER" id="PTHR11267">
    <property type="entry name" value="T-BOX PROTEIN-RELATED"/>
    <property type="match status" value="1"/>
</dbReference>
<evidence type="ECO:0000259" key="8">
    <source>
        <dbReference type="PROSITE" id="PS50252"/>
    </source>
</evidence>